<protein>
    <submittedName>
        <fullName evidence="1">Uncharacterized protein</fullName>
    </submittedName>
</protein>
<dbReference type="EMBL" id="JBHSQN010000003">
    <property type="protein sequence ID" value="MFC6011071.1"/>
    <property type="molecule type" value="Genomic_DNA"/>
</dbReference>
<evidence type="ECO:0000313" key="2">
    <source>
        <dbReference type="Proteomes" id="UP001596223"/>
    </source>
</evidence>
<sequence length="221" mass="23330">MARDRDATRLNLPVDLDVLLACAEADDNTASDAEAATAGARVAERLLRSDRGANSATVTALESRRERMRVPGWTVRPLAASADDVATHHAVQRQVDRELGVEFVRSPSGAARTRISVRAFGARAVAGDIVRVGAEGTEVLVVLYPDEGGTLTGQVVTRALTMSEDLEISLLPSAALDARHTSAVTEAVRCSLTAGRNAWRRVAKGLPSGDPIRAAIVEGLS</sequence>
<evidence type="ECO:0000313" key="1">
    <source>
        <dbReference type="EMBL" id="MFC6011071.1"/>
    </source>
</evidence>
<proteinExistence type="predicted"/>
<accession>A0ABW1JQ87</accession>
<organism evidence="1 2">
    <name type="scientific">Nocardia lasii</name>
    <dbReference type="NCBI Taxonomy" id="1616107"/>
    <lineage>
        <taxon>Bacteria</taxon>
        <taxon>Bacillati</taxon>
        <taxon>Actinomycetota</taxon>
        <taxon>Actinomycetes</taxon>
        <taxon>Mycobacteriales</taxon>
        <taxon>Nocardiaceae</taxon>
        <taxon>Nocardia</taxon>
    </lineage>
</organism>
<reference evidence="2" key="1">
    <citation type="journal article" date="2019" name="Int. J. Syst. Evol. Microbiol.">
        <title>The Global Catalogue of Microorganisms (GCM) 10K type strain sequencing project: providing services to taxonomists for standard genome sequencing and annotation.</title>
        <authorList>
            <consortium name="The Broad Institute Genomics Platform"/>
            <consortium name="The Broad Institute Genome Sequencing Center for Infectious Disease"/>
            <person name="Wu L."/>
            <person name="Ma J."/>
        </authorList>
    </citation>
    <scope>NUCLEOTIDE SEQUENCE [LARGE SCALE GENOMIC DNA]</scope>
    <source>
        <strain evidence="2">CCUG 36956</strain>
    </source>
</reference>
<dbReference type="RefSeq" id="WP_378602022.1">
    <property type="nucleotide sequence ID" value="NZ_JBHSQN010000003.1"/>
</dbReference>
<comment type="caution">
    <text evidence="1">The sequence shown here is derived from an EMBL/GenBank/DDBJ whole genome shotgun (WGS) entry which is preliminary data.</text>
</comment>
<gene>
    <name evidence="1" type="ORF">ACFP3H_08405</name>
</gene>
<dbReference type="Proteomes" id="UP001596223">
    <property type="component" value="Unassembled WGS sequence"/>
</dbReference>
<name>A0ABW1JQ87_9NOCA</name>
<keyword evidence="2" id="KW-1185">Reference proteome</keyword>